<reference evidence="2" key="1">
    <citation type="submission" date="2015-12" db="EMBL/GenBank/DDBJ databases">
        <title>De novo transcriptome assembly of four potential Pierce s Disease insect vectors from Arizona vineyards.</title>
        <authorList>
            <person name="Tassone E.E."/>
        </authorList>
    </citation>
    <scope>NUCLEOTIDE SEQUENCE</scope>
</reference>
<keyword evidence="1" id="KW-1133">Transmembrane helix</keyword>
<evidence type="ECO:0000256" key="1">
    <source>
        <dbReference type="SAM" id="Phobius"/>
    </source>
</evidence>
<accession>A0A1B6CU05</accession>
<sequence>CVRGTRQSVTMYMTRVLLVCLSVVFVCAGKIDVKEDDIRIKKEVLEGGPLEGAKKEMMQRVETTLVPQIPIEKDDMMESDDVRRLKKSTGELIDLTETAESLERTKKSPRRMARFEQFPQNPQHMPMHPPSHTTTVCIVVKSNGHNHPVTLCGPQTNNTEPEMKPMEPLPVAHQAEMRQAQPHMPQMPNGH</sequence>
<proteinExistence type="predicted"/>
<keyword evidence="1" id="KW-0472">Membrane</keyword>
<dbReference type="PROSITE" id="PS51354">
    <property type="entry name" value="GLUTAREDOXIN_2"/>
    <property type="match status" value="1"/>
</dbReference>
<dbReference type="EMBL" id="GEDC01020279">
    <property type="protein sequence ID" value="JAS17019.1"/>
    <property type="molecule type" value="Transcribed_RNA"/>
</dbReference>
<feature type="non-terminal residue" evidence="2">
    <location>
        <position position="1"/>
    </location>
</feature>
<gene>
    <name evidence="2" type="ORF">g.11985</name>
</gene>
<evidence type="ECO:0000313" key="2">
    <source>
        <dbReference type="EMBL" id="JAS17019.1"/>
    </source>
</evidence>
<keyword evidence="1" id="KW-0812">Transmembrane</keyword>
<organism evidence="2">
    <name type="scientific">Clastoptera arizonana</name>
    <name type="common">Arizona spittle bug</name>
    <dbReference type="NCBI Taxonomy" id="38151"/>
    <lineage>
        <taxon>Eukaryota</taxon>
        <taxon>Metazoa</taxon>
        <taxon>Ecdysozoa</taxon>
        <taxon>Arthropoda</taxon>
        <taxon>Hexapoda</taxon>
        <taxon>Insecta</taxon>
        <taxon>Pterygota</taxon>
        <taxon>Neoptera</taxon>
        <taxon>Paraneoptera</taxon>
        <taxon>Hemiptera</taxon>
        <taxon>Auchenorrhyncha</taxon>
        <taxon>Cercopoidea</taxon>
        <taxon>Clastopteridae</taxon>
        <taxon>Clastoptera</taxon>
    </lineage>
</organism>
<feature type="non-terminal residue" evidence="2">
    <location>
        <position position="191"/>
    </location>
</feature>
<name>A0A1B6CU05_9HEMI</name>
<dbReference type="AlphaFoldDB" id="A0A1B6CU05"/>
<protein>
    <submittedName>
        <fullName evidence="2">Uncharacterized protein</fullName>
    </submittedName>
</protein>
<feature type="transmembrane region" description="Helical" evidence="1">
    <location>
        <begin position="12"/>
        <end position="33"/>
    </location>
</feature>